<name>A0A0F9SYK4_9ZZZZ</name>
<accession>A0A0F9SYK4</accession>
<reference evidence="1" key="1">
    <citation type="journal article" date="2015" name="Nature">
        <title>Complex archaea that bridge the gap between prokaryotes and eukaryotes.</title>
        <authorList>
            <person name="Spang A."/>
            <person name="Saw J.H."/>
            <person name="Jorgensen S.L."/>
            <person name="Zaremba-Niedzwiedzka K."/>
            <person name="Martijn J."/>
            <person name="Lind A.E."/>
            <person name="van Eijk R."/>
            <person name="Schleper C."/>
            <person name="Guy L."/>
            <person name="Ettema T.J."/>
        </authorList>
    </citation>
    <scope>NUCLEOTIDE SEQUENCE</scope>
</reference>
<dbReference type="AlphaFoldDB" id="A0A0F9SYK4"/>
<protein>
    <submittedName>
        <fullName evidence="1">Uncharacterized protein</fullName>
    </submittedName>
</protein>
<comment type="caution">
    <text evidence="1">The sequence shown here is derived from an EMBL/GenBank/DDBJ whole genome shotgun (WGS) entry which is preliminary data.</text>
</comment>
<gene>
    <name evidence="1" type="ORF">LCGC14_0718230</name>
</gene>
<organism evidence="1">
    <name type="scientific">marine sediment metagenome</name>
    <dbReference type="NCBI Taxonomy" id="412755"/>
    <lineage>
        <taxon>unclassified sequences</taxon>
        <taxon>metagenomes</taxon>
        <taxon>ecological metagenomes</taxon>
    </lineage>
</organism>
<dbReference type="EMBL" id="LAZR01001614">
    <property type="protein sequence ID" value="KKN41956.1"/>
    <property type="molecule type" value="Genomic_DNA"/>
</dbReference>
<evidence type="ECO:0000313" key="1">
    <source>
        <dbReference type="EMBL" id="KKN41956.1"/>
    </source>
</evidence>
<proteinExistence type="predicted"/>
<sequence length="79" mass="8817">TAEEPVYAVIDSTLTVERDDLSAFVPITSTIMRVKTEDGKQMRNNSSITIGGELWRPKMNASERIDDGSIMMIPIERTS</sequence>
<feature type="non-terminal residue" evidence="1">
    <location>
        <position position="1"/>
    </location>
</feature>